<sequence length="18" mass="2262">MNRMKNNINGKYYMKIKD</sequence>
<name>A0A0E9QIE6_ANGAN</name>
<dbReference type="EMBL" id="GBXM01092447">
    <property type="protein sequence ID" value="JAH16130.1"/>
    <property type="molecule type" value="Transcribed_RNA"/>
</dbReference>
<reference evidence="1" key="1">
    <citation type="submission" date="2014-11" db="EMBL/GenBank/DDBJ databases">
        <authorList>
            <person name="Amaro Gonzalez C."/>
        </authorList>
    </citation>
    <scope>NUCLEOTIDE SEQUENCE</scope>
</reference>
<reference evidence="1" key="2">
    <citation type="journal article" date="2015" name="Fish Shellfish Immunol.">
        <title>Early steps in the European eel (Anguilla anguilla)-Vibrio vulnificus interaction in the gills: Role of the RtxA13 toxin.</title>
        <authorList>
            <person name="Callol A."/>
            <person name="Pajuelo D."/>
            <person name="Ebbesson L."/>
            <person name="Teles M."/>
            <person name="MacKenzie S."/>
            <person name="Amaro C."/>
        </authorList>
    </citation>
    <scope>NUCLEOTIDE SEQUENCE</scope>
</reference>
<proteinExistence type="predicted"/>
<dbReference type="AlphaFoldDB" id="A0A0E9QIE6"/>
<organism evidence="1">
    <name type="scientific">Anguilla anguilla</name>
    <name type="common">European freshwater eel</name>
    <name type="synonym">Muraena anguilla</name>
    <dbReference type="NCBI Taxonomy" id="7936"/>
    <lineage>
        <taxon>Eukaryota</taxon>
        <taxon>Metazoa</taxon>
        <taxon>Chordata</taxon>
        <taxon>Craniata</taxon>
        <taxon>Vertebrata</taxon>
        <taxon>Euteleostomi</taxon>
        <taxon>Actinopterygii</taxon>
        <taxon>Neopterygii</taxon>
        <taxon>Teleostei</taxon>
        <taxon>Anguilliformes</taxon>
        <taxon>Anguillidae</taxon>
        <taxon>Anguilla</taxon>
    </lineage>
</organism>
<protein>
    <submittedName>
        <fullName evidence="1">Uncharacterized protein</fullName>
    </submittedName>
</protein>
<accession>A0A0E9QIE6</accession>
<evidence type="ECO:0000313" key="1">
    <source>
        <dbReference type="EMBL" id="JAH16130.1"/>
    </source>
</evidence>